<dbReference type="EMBL" id="CP002831">
    <property type="protein sequence ID" value="AFC26300.1"/>
    <property type="molecule type" value="Genomic_DNA"/>
</dbReference>
<dbReference type="KEGG" id="sgn:SGRA_3576"/>
<reference evidence="2 3" key="1">
    <citation type="journal article" date="2012" name="Stand. Genomic Sci.">
        <title>Complete genome sequencing and analysis of Saprospira grandis str. Lewin, a predatory marine bacterium.</title>
        <authorList>
            <person name="Saw J.H."/>
            <person name="Yuryev A."/>
            <person name="Kanbe M."/>
            <person name="Hou S."/>
            <person name="Young A.G."/>
            <person name="Aizawa S."/>
            <person name="Alam M."/>
        </authorList>
    </citation>
    <scope>NUCLEOTIDE SEQUENCE [LARGE SCALE GENOMIC DNA]</scope>
    <source>
        <strain evidence="2 3">Lewin</strain>
    </source>
</reference>
<gene>
    <name evidence="2" type="ordered locus">SGRA_3576</name>
</gene>
<feature type="region of interest" description="Disordered" evidence="1">
    <location>
        <begin position="1"/>
        <end position="25"/>
    </location>
</feature>
<name>H6L5Q0_SAPGL</name>
<proteinExistence type="predicted"/>
<dbReference type="HOGENOM" id="CLU_2939169_0_0_10"/>
<protein>
    <submittedName>
        <fullName evidence="2">Uncharacterized protein</fullName>
    </submittedName>
</protein>
<dbReference type="AlphaFoldDB" id="H6L5Q0"/>
<evidence type="ECO:0000256" key="1">
    <source>
        <dbReference type="SAM" id="MobiDB-lite"/>
    </source>
</evidence>
<accession>H6L5Q0</accession>
<keyword evidence="3" id="KW-1185">Reference proteome</keyword>
<evidence type="ECO:0000313" key="2">
    <source>
        <dbReference type="EMBL" id="AFC26300.1"/>
    </source>
</evidence>
<sequence length="60" mass="6639">MKANKDFSPSVRSRLQPWASAQGSKDSDLLVPQLFLGNLEKREGKREEAFSELVGFGPMG</sequence>
<dbReference type="Proteomes" id="UP000007519">
    <property type="component" value="Chromosome"/>
</dbReference>
<organism evidence="2 3">
    <name type="scientific">Saprospira grandis (strain Lewin)</name>
    <dbReference type="NCBI Taxonomy" id="984262"/>
    <lineage>
        <taxon>Bacteria</taxon>
        <taxon>Pseudomonadati</taxon>
        <taxon>Bacteroidota</taxon>
        <taxon>Saprospiria</taxon>
        <taxon>Saprospirales</taxon>
        <taxon>Saprospiraceae</taxon>
        <taxon>Saprospira</taxon>
    </lineage>
</organism>
<evidence type="ECO:0000313" key="3">
    <source>
        <dbReference type="Proteomes" id="UP000007519"/>
    </source>
</evidence>